<accession>A0ABD5W7F0</accession>
<evidence type="ECO:0000313" key="2">
    <source>
        <dbReference type="Proteomes" id="UP001596445"/>
    </source>
</evidence>
<evidence type="ECO:0000313" key="1">
    <source>
        <dbReference type="EMBL" id="MFC7059649.1"/>
    </source>
</evidence>
<sequence length="146" mass="16146">MDRREYATLLTTLGTATIAGCSTVEDMLGGDDGDSELQQIKANARSPGWNTLMENINDWRGEPVHYAAVTITATTEMNNGSFQMTIEHPDYRPDGDRLLRCDWFGDSIDAGTDVDIWGTVEGTHTFSVGEERTVPSIHLEDMYPSV</sequence>
<dbReference type="GeneID" id="76631832"/>
<protein>
    <submittedName>
        <fullName evidence="1">Uncharacterized protein</fullName>
    </submittedName>
</protein>
<reference evidence="1 2" key="1">
    <citation type="journal article" date="2019" name="Int. J. Syst. Evol. Microbiol.">
        <title>The Global Catalogue of Microorganisms (GCM) 10K type strain sequencing project: providing services to taxonomists for standard genome sequencing and annotation.</title>
        <authorList>
            <consortium name="The Broad Institute Genomics Platform"/>
            <consortium name="The Broad Institute Genome Sequencing Center for Infectious Disease"/>
            <person name="Wu L."/>
            <person name="Ma J."/>
        </authorList>
    </citation>
    <scope>NUCLEOTIDE SEQUENCE [LARGE SCALE GENOMIC DNA]</scope>
    <source>
        <strain evidence="1 2">JCM 30072</strain>
    </source>
</reference>
<comment type="caution">
    <text evidence="1">The sequence shown here is derived from an EMBL/GenBank/DDBJ whole genome shotgun (WGS) entry which is preliminary data.</text>
</comment>
<keyword evidence="2" id="KW-1185">Reference proteome</keyword>
<dbReference type="AlphaFoldDB" id="A0ABD5W7F0"/>
<dbReference type="RefSeq" id="WP_267162434.1">
    <property type="nucleotide sequence ID" value="NZ_CP112972.1"/>
</dbReference>
<proteinExistence type="predicted"/>
<dbReference type="PROSITE" id="PS51257">
    <property type="entry name" value="PROKAR_LIPOPROTEIN"/>
    <property type="match status" value="1"/>
</dbReference>
<organism evidence="1 2">
    <name type="scientific">Halovenus salina</name>
    <dbReference type="NCBI Taxonomy" id="1510225"/>
    <lineage>
        <taxon>Archaea</taxon>
        <taxon>Methanobacteriati</taxon>
        <taxon>Methanobacteriota</taxon>
        <taxon>Stenosarchaea group</taxon>
        <taxon>Halobacteria</taxon>
        <taxon>Halobacteriales</taxon>
        <taxon>Haloarculaceae</taxon>
        <taxon>Halovenus</taxon>
    </lineage>
</organism>
<name>A0ABD5W7F0_9EURY</name>
<gene>
    <name evidence="1" type="ORF">ACFQQG_17485</name>
</gene>
<dbReference type="EMBL" id="JBHSZI010000001">
    <property type="protein sequence ID" value="MFC7059649.1"/>
    <property type="molecule type" value="Genomic_DNA"/>
</dbReference>
<dbReference type="Proteomes" id="UP001596445">
    <property type="component" value="Unassembled WGS sequence"/>
</dbReference>